<keyword evidence="6" id="KW-1000">Mitochondrion outer membrane</keyword>
<evidence type="ECO:0000256" key="3">
    <source>
        <dbReference type="ARBA" id="ARBA00022448"/>
    </source>
</evidence>
<evidence type="ECO:0000259" key="11">
    <source>
        <dbReference type="Pfam" id="PF22936"/>
    </source>
</evidence>
<feature type="domain" description="Retrovirus-related Pol polyprotein from transposon TNT 1-94-like beta-barrel" evidence="11">
    <location>
        <begin position="337"/>
        <end position="420"/>
    </location>
</feature>
<evidence type="ECO:0000256" key="6">
    <source>
        <dbReference type="ARBA" id="ARBA00022787"/>
    </source>
</evidence>
<dbReference type="InterPro" id="IPR027246">
    <property type="entry name" value="Porin_Euk/Tom40"/>
</dbReference>
<dbReference type="CDD" id="cd07305">
    <property type="entry name" value="Porin3_Tom40"/>
    <property type="match status" value="1"/>
</dbReference>
<keyword evidence="9" id="KW-0472">Membrane</keyword>
<keyword evidence="3" id="KW-0813">Transport</keyword>
<keyword evidence="7" id="KW-0653">Protein transport</keyword>
<proteinExistence type="inferred from homology"/>
<dbReference type="PANTHER" id="PTHR10802">
    <property type="entry name" value="MITOCHONDRIAL IMPORT RECEPTOR SUBUNIT TOM40"/>
    <property type="match status" value="1"/>
</dbReference>
<dbReference type="InterPro" id="IPR037930">
    <property type="entry name" value="Tom40"/>
</dbReference>
<evidence type="ECO:0000256" key="5">
    <source>
        <dbReference type="ARBA" id="ARBA00022692"/>
    </source>
</evidence>
<dbReference type="GO" id="GO:0005741">
    <property type="term" value="C:mitochondrial outer membrane"/>
    <property type="evidence" value="ECO:0007669"/>
    <property type="project" value="UniProtKB-SubCell"/>
</dbReference>
<dbReference type="EMBL" id="OE839305">
    <property type="protein sequence ID" value="CAD7586664.1"/>
    <property type="molecule type" value="Genomic_DNA"/>
</dbReference>
<comment type="similarity">
    <text evidence="2">Belongs to the Tom40 family.</text>
</comment>
<sequence length="480" mass="52399">MGNLHASESRRSASRFPPSFTRTEGVCPTGDGKEPFRTPLPPPSPPLVPPSMRGRTEGTSDDATAADGGTRTMIENPGTLEELHKSCKGVFPALFEGARLVVNKNINSNFQVSHTILLTSVAPSGYRFGGAYVGSQKNSEGDPTPLIMGDMNAGGGLNAQLAHQLGARVHLRMTTQMLRTRFNSAQFTVHYKGDDYTVSCVAGNPDFAKGTTILVGQYLQSESSADNYNGVDVGYVLGNGLSRAYTCCQAEPDRSVTSRVALGAELAHSYRRKVDTVVSGAARYTGDKATVSGTVGTRGLHLCYYQRASDKLQLGVELETDLHIKESVASLAYQNTWTMDSGASSHMTWRRDYFDKFEEISDGSSVRLGDNHKLFVRGKGDVMIRKLLNGHWYDSVIRDVLFVPELKRNLMSEGKITKLGMKIVELPISSLCFRGMVDTNWNVGAVMEKKLNHAPFSFAISGTLNHARNTFRLGFGFMVE</sequence>
<accession>A0A7R9JRA1</accession>
<organism evidence="12">
    <name type="scientific">Timema genevievae</name>
    <name type="common">Walking stick</name>
    <dbReference type="NCBI Taxonomy" id="629358"/>
    <lineage>
        <taxon>Eukaryota</taxon>
        <taxon>Metazoa</taxon>
        <taxon>Ecdysozoa</taxon>
        <taxon>Arthropoda</taxon>
        <taxon>Hexapoda</taxon>
        <taxon>Insecta</taxon>
        <taxon>Pterygota</taxon>
        <taxon>Neoptera</taxon>
        <taxon>Polyneoptera</taxon>
        <taxon>Phasmatodea</taxon>
        <taxon>Timematodea</taxon>
        <taxon>Timematoidea</taxon>
        <taxon>Timematidae</taxon>
        <taxon>Timema</taxon>
    </lineage>
</organism>
<evidence type="ECO:0000313" key="12">
    <source>
        <dbReference type="EMBL" id="CAD7586664.1"/>
    </source>
</evidence>
<keyword evidence="4" id="KW-1134">Transmembrane beta strand</keyword>
<dbReference type="AlphaFoldDB" id="A0A7R9JRA1"/>
<dbReference type="Pfam" id="PF01459">
    <property type="entry name" value="Porin_3"/>
    <property type="match status" value="1"/>
</dbReference>
<evidence type="ECO:0000256" key="2">
    <source>
        <dbReference type="ARBA" id="ARBA00010510"/>
    </source>
</evidence>
<keyword evidence="5" id="KW-0812">Transmembrane</keyword>
<name>A0A7R9JRA1_TIMGE</name>
<evidence type="ECO:0000256" key="8">
    <source>
        <dbReference type="ARBA" id="ARBA00023128"/>
    </source>
</evidence>
<dbReference type="GO" id="GO:0030150">
    <property type="term" value="P:protein import into mitochondrial matrix"/>
    <property type="evidence" value="ECO:0007669"/>
    <property type="project" value="InterPro"/>
</dbReference>
<feature type="region of interest" description="Disordered" evidence="10">
    <location>
        <begin position="1"/>
        <end position="73"/>
    </location>
</feature>
<evidence type="ECO:0000256" key="10">
    <source>
        <dbReference type="SAM" id="MobiDB-lite"/>
    </source>
</evidence>
<dbReference type="Pfam" id="PF22936">
    <property type="entry name" value="Pol_BBD"/>
    <property type="match status" value="1"/>
</dbReference>
<dbReference type="InterPro" id="IPR023614">
    <property type="entry name" value="Porin_dom_sf"/>
</dbReference>
<protein>
    <recommendedName>
        <fullName evidence="11">Retrovirus-related Pol polyprotein from transposon TNT 1-94-like beta-barrel domain-containing protein</fullName>
    </recommendedName>
</protein>
<evidence type="ECO:0000256" key="9">
    <source>
        <dbReference type="ARBA" id="ARBA00023136"/>
    </source>
</evidence>
<comment type="subcellular location">
    <subcellularLocation>
        <location evidence="1">Mitochondrion outer membrane</location>
        <topology evidence="1">Multi-pass membrane protein</topology>
    </subcellularLocation>
</comment>
<evidence type="ECO:0000256" key="7">
    <source>
        <dbReference type="ARBA" id="ARBA00022927"/>
    </source>
</evidence>
<evidence type="ECO:0000256" key="1">
    <source>
        <dbReference type="ARBA" id="ARBA00004374"/>
    </source>
</evidence>
<dbReference type="InterPro" id="IPR054722">
    <property type="entry name" value="PolX-like_BBD"/>
</dbReference>
<evidence type="ECO:0000256" key="4">
    <source>
        <dbReference type="ARBA" id="ARBA00022452"/>
    </source>
</evidence>
<feature type="compositionally biased region" description="Pro residues" evidence="10">
    <location>
        <begin position="38"/>
        <end position="49"/>
    </location>
</feature>
<reference evidence="12" key="1">
    <citation type="submission" date="2020-11" db="EMBL/GenBank/DDBJ databases">
        <authorList>
            <person name="Tran Van P."/>
        </authorList>
    </citation>
    <scope>NUCLEOTIDE SEQUENCE</scope>
</reference>
<dbReference type="GO" id="GO:0008320">
    <property type="term" value="F:protein transmembrane transporter activity"/>
    <property type="evidence" value="ECO:0007669"/>
    <property type="project" value="InterPro"/>
</dbReference>
<dbReference type="Gene3D" id="2.40.160.10">
    <property type="entry name" value="Porin"/>
    <property type="match status" value="2"/>
</dbReference>
<gene>
    <name evidence="12" type="ORF">TGEB3V08_LOCUS974</name>
</gene>
<keyword evidence="8" id="KW-0496">Mitochondrion</keyword>